<feature type="region of interest" description="Disordered" evidence="2">
    <location>
        <begin position="1"/>
        <end position="37"/>
    </location>
</feature>
<dbReference type="GO" id="GO:0008360">
    <property type="term" value="P:regulation of cell shape"/>
    <property type="evidence" value="ECO:0007669"/>
    <property type="project" value="TreeGrafter"/>
</dbReference>
<dbReference type="GO" id="GO:0016477">
    <property type="term" value="P:cell migration"/>
    <property type="evidence" value="ECO:0007669"/>
    <property type="project" value="TreeGrafter"/>
</dbReference>
<organism evidence="4 5">
    <name type="scientific">Phyllotreta striolata</name>
    <name type="common">Striped flea beetle</name>
    <name type="synonym">Crioceris striolata</name>
    <dbReference type="NCBI Taxonomy" id="444603"/>
    <lineage>
        <taxon>Eukaryota</taxon>
        <taxon>Metazoa</taxon>
        <taxon>Ecdysozoa</taxon>
        <taxon>Arthropoda</taxon>
        <taxon>Hexapoda</taxon>
        <taxon>Insecta</taxon>
        <taxon>Pterygota</taxon>
        <taxon>Neoptera</taxon>
        <taxon>Endopterygota</taxon>
        <taxon>Coleoptera</taxon>
        <taxon>Polyphaga</taxon>
        <taxon>Cucujiformia</taxon>
        <taxon>Chrysomeloidea</taxon>
        <taxon>Chrysomelidae</taxon>
        <taxon>Galerucinae</taxon>
        <taxon>Alticini</taxon>
        <taxon>Phyllotreta</taxon>
    </lineage>
</organism>
<dbReference type="PANTHER" id="PTHR45857:SF9">
    <property type="entry name" value="MULTIPLE WING HAIRS, ISOFORM C"/>
    <property type="match status" value="1"/>
</dbReference>
<gene>
    <name evidence="4" type="ORF">PHYEVI_LOCUS2907</name>
</gene>
<feature type="region of interest" description="Disordered" evidence="2">
    <location>
        <begin position="401"/>
        <end position="437"/>
    </location>
</feature>
<feature type="compositionally biased region" description="Basic and acidic residues" evidence="2">
    <location>
        <begin position="18"/>
        <end position="34"/>
    </location>
</feature>
<feature type="coiled-coil region" evidence="1">
    <location>
        <begin position="348"/>
        <end position="382"/>
    </location>
</feature>
<dbReference type="GO" id="GO:0005829">
    <property type="term" value="C:cytosol"/>
    <property type="evidence" value="ECO:0007669"/>
    <property type="project" value="TreeGrafter"/>
</dbReference>
<protein>
    <recommendedName>
        <fullName evidence="3">GBD/FH3 domain-containing protein</fullName>
    </recommendedName>
</protein>
<reference evidence="4" key="1">
    <citation type="submission" date="2022-01" db="EMBL/GenBank/DDBJ databases">
        <authorList>
            <person name="King R."/>
        </authorList>
    </citation>
    <scope>NUCLEOTIDE SEQUENCE</scope>
</reference>
<keyword evidence="5" id="KW-1185">Reference proteome</keyword>
<accession>A0A9P0DJ93</accession>
<dbReference type="Proteomes" id="UP001153712">
    <property type="component" value="Chromosome 12"/>
</dbReference>
<dbReference type="AlphaFoldDB" id="A0A9P0DJ93"/>
<dbReference type="PROSITE" id="PS51232">
    <property type="entry name" value="GBD_FH3"/>
    <property type="match status" value="1"/>
</dbReference>
<evidence type="ECO:0000313" key="5">
    <source>
        <dbReference type="Proteomes" id="UP001153712"/>
    </source>
</evidence>
<evidence type="ECO:0000256" key="1">
    <source>
        <dbReference type="SAM" id="Coils"/>
    </source>
</evidence>
<feature type="compositionally biased region" description="Polar residues" evidence="2">
    <location>
        <begin position="401"/>
        <end position="415"/>
    </location>
</feature>
<keyword evidence="1" id="KW-0175">Coiled coil</keyword>
<dbReference type="Pfam" id="PF06367">
    <property type="entry name" value="Drf_FH3"/>
    <property type="match status" value="1"/>
</dbReference>
<dbReference type="Gene3D" id="1.25.10.10">
    <property type="entry name" value="Leucine-rich Repeat Variant"/>
    <property type="match status" value="1"/>
</dbReference>
<dbReference type="InterPro" id="IPR016024">
    <property type="entry name" value="ARM-type_fold"/>
</dbReference>
<dbReference type="InterPro" id="IPR010472">
    <property type="entry name" value="FH3_dom"/>
</dbReference>
<dbReference type="InterPro" id="IPR014768">
    <property type="entry name" value="GBD/FH3_dom"/>
</dbReference>
<dbReference type="OrthoDB" id="6427809at2759"/>
<feature type="compositionally biased region" description="Basic and acidic residues" evidence="2">
    <location>
        <begin position="567"/>
        <end position="600"/>
    </location>
</feature>
<name>A0A9P0DJ93_PHYSR</name>
<evidence type="ECO:0000259" key="3">
    <source>
        <dbReference type="PROSITE" id="PS51232"/>
    </source>
</evidence>
<sequence length="714" mass="80426">MKKRRQLLDSDENLLPKSTERYSKIDDPGREKQRPPIYNPEDYAYLLKKWGKKSGHGGALTLYASSSVSDLESNHSRASTFRDYRNPMLSAAGVEMTLRQFGTVSELLAKLKSDLRLAYPSFVQEFVADPLDGVTLLLDLLRAIQLNQTNNVQLQQSAQGTNAPKLPPAVQRRTLLDELSCLQCLQNCCARYSEAVRKLTACSARLFAVAVCIMSNVNKSRIVALELLSRACEPPASNHTAVSEAMSTLRLRFGEPVRFRFLVGMLSSAGSHVELLSAGLRFLNAFLKTSGSVQKRVYLQAELEQAGFDLTAIRKNIGVNLGVCEPLLDEMETFEKQFIDIESLRTRTEYAEKENGCLKDKLTELEQKIQVLQEEKGILISMDQCLREKCSELTEEVHSLKSAQSIEITSKNQESPPEDEGISSSERTPSPENDLQPASPVFELYAAPSPQILDDFDEEDETTIEEVIQELRDIISNEETEAYNRENAQPRRLRDDCEIVPVRLQPEPPRKSRSLVHLFARAGGDYEPDTKEIFFEAESLTSDSSFSVVDVSDCRQKKRSQSFKQPPRGEIDVWRRPVQKEDADEKGGSADGLLEERTKSDSGNLSVNSLCRSISNVYINKDTKTKLGTYSEEKHRMFLPSNGDENEMLYYFPRIQERKCSNSSSFLMSRGYNNAGLYSGQSIENHRYFSRSREVVGSDCRSSGKLTDYPSGLY</sequence>
<evidence type="ECO:0000256" key="2">
    <source>
        <dbReference type="SAM" id="MobiDB-lite"/>
    </source>
</evidence>
<dbReference type="SUPFAM" id="SSF48371">
    <property type="entry name" value="ARM repeat"/>
    <property type="match status" value="1"/>
</dbReference>
<dbReference type="PANTHER" id="PTHR45857">
    <property type="entry name" value="FORMIN-LIKE PROTEIN"/>
    <property type="match status" value="1"/>
</dbReference>
<feature type="domain" description="GBD/FH3" evidence="3">
    <location>
        <begin position="31"/>
        <end position="418"/>
    </location>
</feature>
<evidence type="ECO:0000313" key="4">
    <source>
        <dbReference type="EMBL" id="CAH1161266.1"/>
    </source>
</evidence>
<feature type="compositionally biased region" description="Polar residues" evidence="2">
    <location>
        <begin position="422"/>
        <end position="433"/>
    </location>
</feature>
<dbReference type="EMBL" id="OU900105">
    <property type="protein sequence ID" value="CAH1161266.1"/>
    <property type="molecule type" value="Genomic_DNA"/>
</dbReference>
<proteinExistence type="predicted"/>
<dbReference type="InterPro" id="IPR043592">
    <property type="entry name" value="FMNL_animal"/>
</dbReference>
<dbReference type="GO" id="GO:0051015">
    <property type="term" value="F:actin filament binding"/>
    <property type="evidence" value="ECO:0007669"/>
    <property type="project" value="TreeGrafter"/>
</dbReference>
<dbReference type="SMART" id="SM01139">
    <property type="entry name" value="Drf_FH3"/>
    <property type="match status" value="1"/>
</dbReference>
<dbReference type="InterPro" id="IPR011989">
    <property type="entry name" value="ARM-like"/>
</dbReference>
<feature type="region of interest" description="Disordered" evidence="2">
    <location>
        <begin position="557"/>
        <end position="605"/>
    </location>
</feature>
<dbReference type="GO" id="GO:0030866">
    <property type="term" value="P:cortical actin cytoskeleton organization"/>
    <property type="evidence" value="ECO:0007669"/>
    <property type="project" value="TreeGrafter"/>
</dbReference>